<evidence type="ECO:0000313" key="2">
    <source>
        <dbReference type="Proteomes" id="UP000594014"/>
    </source>
</evidence>
<sequence length="273" mass="30259">MKNILLTISYDGTEFCGWQRQPEQRSVQGEVERALSQVCGQPIQINGTSRTDAGVHAYGQRASFAADFRIPVEKIPVAANGLLAASGKDRGRNHGGDVVILKAQEMPEDFHARFSAKGKKYTYRITNSEKAEPFLRNYRYHIYKPMNIEAMKQAASFVAGMHDFKCFQAAGGKVMESTVRTVYGIRVSEVGDDIRLEIIGDGFLYNMVRIIAGTLADVGLGRKQPEEMKAIIAGKDRRKAGHTAPPQGLYLSEVFFEKDRLLEAAAAIEPQED</sequence>
<reference evidence="1" key="1">
    <citation type="submission" date="2019-08" db="EMBL/GenBank/DDBJ databases">
        <title>Genome sequence of Clostridiales bacterium MT110.</title>
        <authorList>
            <person name="Cao J."/>
        </authorList>
    </citation>
    <scope>NUCLEOTIDE SEQUENCE</scope>
    <source>
        <strain evidence="1">MT110</strain>
    </source>
</reference>
<accession>A0ACD1ADK6</accession>
<gene>
    <name evidence="1" type="primary">truA</name>
    <name evidence="1" type="ORF">FRZ06_15085</name>
</gene>
<dbReference type="EMBL" id="CP042469">
    <property type="protein sequence ID" value="QOX64571.1"/>
    <property type="molecule type" value="Genomic_DNA"/>
</dbReference>
<organism evidence="1 2">
    <name type="scientific">Anoxybacterium hadale</name>
    <dbReference type="NCBI Taxonomy" id="3408580"/>
    <lineage>
        <taxon>Bacteria</taxon>
        <taxon>Bacillati</taxon>
        <taxon>Bacillota</taxon>
        <taxon>Clostridia</taxon>
        <taxon>Peptostreptococcales</taxon>
        <taxon>Anaerovoracaceae</taxon>
        <taxon>Anoxybacterium</taxon>
    </lineage>
</organism>
<keyword evidence="2" id="KW-1185">Reference proteome</keyword>
<dbReference type="Proteomes" id="UP000594014">
    <property type="component" value="Chromosome"/>
</dbReference>
<proteinExistence type="predicted"/>
<evidence type="ECO:0000313" key="1">
    <source>
        <dbReference type="EMBL" id="QOX64571.1"/>
    </source>
</evidence>
<name>A0ACD1ADK6_9FIRM</name>
<keyword evidence="1" id="KW-0413">Isomerase</keyword>
<protein>
    <submittedName>
        <fullName evidence="1">tRNA pseudouridine(38-40) synthase TruA</fullName>
        <ecNumber evidence="1">5.4.99.12</ecNumber>
    </submittedName>
</protein>
<dbReference type="EC" id="5.4.99.12" evidence="1"/>